<name>A0A9Q1FQZ9_SYNKA</name>
<dbReference type="AlphaFoldDB" id="A0A9Q1FQZ9"/>
<keyword evidence="2" id="KW-1185">Reference proteome</keyword>
<dbReference type="EMBL" id="JAINUF010000004">
    <property type="protein sequence ID" value="KAJ8364062.1"/>
    <property type="molecule type" value="Genomic_DNA"/>
</dbReference>
<reference evidence="1" key="1">
    <citation type="journal article" date="2023" name="Science">
        <title>Genome structures resolve the early diversification of teleost fishes.</title>
        <authorList>
            <person name="Parey E."/>
            <person name="Louis A."/>
            <person name="Montfort J."/>
            <person name="Bouchez O."/>
            <person name="Roques C."/>
            <person name="Iampietro C."/>
            <person name="Lluch J."/>
            <person name="Castinel A."/>
            <person name="Donnadieu C."/>
            <person name="Desvignes T."/>
            <person name="Floi Bucao C."/>
            <person name="Jouanno E."/>
            <person name="Wen M."/>
            <person name="Mejri S."/>
            <person name="Dirks R."/>
            <person name="Jansen H."/>
            <person name="Henkel C."/>
            <person name="Chen W.J."/>
            <person name="Zahm M."/>
            <person name="Cabau C."/>
            <person name="Klopp C."/>
            <person name="Thompson A.W."/>
            <person name="Robinson-Rechavi M."/>
            <person name="Braasch I."/>
            <person name="Lecointre G."/>
            <person name="Bobe J."/>
            <person name="Postlethwait J.H."/>
            <person name="Berthelot C."/>
            <person name="Roest Crollius H."/>
            <person name="Guiguen Y."/>
        </authorList>
    </citation>
    <scope>NUCLEOTIDE SEQUENCE</scope>
    <source>
        <tissue evidence="1">Blood</tissue>
    </source>
</reference>
<evidence type="ECO:0000313" key="1">
    <source>
        <dbReference type="EMBL" id="KAJ8364062.1"/>
    </source>
</evidence>
<comment type="caution">
    <text evidence="1">The sequence shown here is derived from an EMBL/GenBank/DDBJ whole genome shotgun (WGS) entry which is preliminary data.</text>
</comment>
<proteinExistence type="predicted"/>
<evidence type="ECO:0000313" key="2">
    <source>
        <dbReference type="Proteomes" id="UP001152622"/>
    </source>
</evidence>
<dbReference type="Proteomes" id="UP001152622">
    <property type="component" value="Chromosome 4"/>
</dbReference>
<protein>
    <submittedName>
        <fullName evidence="1">Uncharacterized protein</fullName>
    </submittedName>
</protein>
<accession>A0A9Q1FQZ9</accession>
<sequence>MIRLLAVRRIRTLQPGPVEWYHVTVGQRAGITGVFDVTAGMASPSQWRLFAVGESEERPAISGSAKNTSLAIQLRGLEEFWVRQLDMELNFLRLE</sequence>
<organism evidence="1 2">
    <name type="scientific">Synaphobranchus kaupii</name>
    <name type="common">Kaup's arrowtooth eel</name>
    <dbReference type="NCBI Taxonomy" id="118154"/>
    <lineage>
        <taxon>Eukaryota</taxon>
        <taxon>Metazoa</taxon>
        <taxon>Chordata</taxon>
        <taxon>Craniata</taxon>
        <taxon>Vertebrata</taxon>
        <taxon>Euteleostomi</taxon>
        <taxon>Actinopterygii</taxon>
        <taxon>Neopterygii</taxon>
        <taxon>Teleostei</taxon>
        <taxon>Anguilliformes</taxon>
        <taxon>Synaphobranchidae</taxon>
        <taxon>Synaphobranchus</taxon>
    </lineage>
</organism>
<gene>
    <name evidence="1" type="ORF">SKAU_G00128930</name>
</gene>